<dbReference type="AlphaFoldDB" id="A0A2C6MGY0"/>
<dbReference type="PANTHER" id="PTHR33258:SF1">
    <property type="entry name" value="TRANSPOSASE INSL FOR INSERTION SEQUENCE ELEMENT IS186A-RELATED"/>
    <property type="match status" value="1"/>
</dbReference>
<accession>A0A2C6MGY0</accession>
<evidence type="ECO:0000313" key="2">
    <source>
        <dbReference type="EMBL" id="PHJ38733.1"/>
    </source>
</evidence>
<reference evidence="2 3" key="1">
    <citation type="submission" date="2013-09" db="EMBL/GenBank/DDBJ databases">
        <title>Biodegradation of hydrocarbons in the deep terrestrial subsurface : characterization of a microbial consortium composed of two Desulfotomaculum species originating from a deep geological formation.</title>
        <authorList>
            <person name="Aullo T."/>
            <person name="Berlendis S."/>
            <person name="Lascourreges J.-F."/>
            <person name="Dessort D."/>
            <person name="Saint-Laurent S."/>
            <person name="Schraauwers B."/>
            <person name="Mas J."/>
            <person name="Magot M."/>
            <person name="Ranchou-Peyruse A."/>
        </authorList>
    </citation>
    <scope>NUCLEOTIDE SEQUENCE [LARGE SCALE GENOMIC DNA]</scope>
    <source>
        <strain evidence="2 3">Bs107</strain>
    </source>
</reference>
<dbReference type="InterPro" id="IPR002559">
    <property type="entry name" value="Transposase_11"/>
</dbReference>
<dbReference type="Gene3D" id="3.90.350.10">
    <property type="entry name" value="Transposase Inhibitor Protein From Tn5, Chain A, domain 1"/>
    <property type="match status" value="1"/>
</dbReference>
<name>A0A2C6MGY0_9FIRM</name>
<gene>
    <name evidence="2" type="ORF">P378_07935</name>
</gene>
<dbReference type="PANTHER" id="PTHR33258">
    <property type="entry name" value="TRANSPOSASE INSL FOR INSERTION SEQUENCE ELEMENT IS186A-RELATED"/>
    <property type="match status" value="1"/>
</dbReference>
<dbReference type="Pfam" id="PF01609">
    <property type="entry name" value="DDE_Tnp_1"/>
    <property type="match status" value="1"/>
</dbReference>
<dbReference type="SUPFAM" id="SSF53098">
    <property type="entry name" value="Ribonuclease H-like"/>
    <property type="match status" value="1"/>
</dbReference>
<organism evidence="2 3">
    <name type="scientific">Desulforamulus profundi</name>
    <dbReference type="NCBI Taxonomy" id="1383067"/>
    <lineage>
        <taxon>Bacteria</taxon>
        <taxon>Bacillati</taxon>
        <taxon>Bacillota</taxon>
        <taxon>Clostridia</taxon>
        <taxon>Eubacteriales</taxon>
        <taxon>Peptococcaceae</taxon>
        <taxon>Desulforamulus</taxon>
    </lineage>
</organism>
<feature type="domain" description="Transposase IS4-like" evidence="1">
    <location>
        <begin position="16"/>
        <end position="79"/>
    </location>
</feature>
<comment type="caution">
    <text evidence="2">The sequence shown here is derived from an EMBL/GenBank/DDBJ whole genome shotgun (WGS) entry which is preliminary data.</text>
</comment>
<dbReference type="GO" id="GO:0006313">
    <property type="term" value="P:DNA transposition"/>
    <property type="evidence" value="ECO:0007669"/>
    <property type="project" value="InterPro"/>
</dbReference>
<evidence type="ECO:0000313" key="3">
    <source>
        <dbReference type="Proteomes" id="UP000222564"/>
    </source>
</evidence>
<dbReference type="Proteomes" id="UP000222564">
    <property type="component" value="Unassembled WGS sequence"/>
</dbReference>
<dbReference type="EMBL" id="AWQQ01000045">
    <property type="protein sequence ID" value="PHJ38733.1"/>
    <property type="molecule type" value="Genomic_DNA"/>
</dbReference>
<keyword evidence="3" id="KW-1185">Reference proteome</keyword>
<dbReference type="InterPro" id="IPR012337">
    <property type="entry name" value="RNaseH-like_sf"/>
</dbReference>
<dbReference type="GO" id="GO:0003677">
    <property type="term" value="F:DNA binding"/>
    <property type="evidence" value="ECO:0007669"/>
    <property type="project" value="InterPro"/>
</dbReference>
<evidence type="ECO:0000259" key="1">
    <source>
        <dbReference type="Pfam" id="PF01609"/>
    </source>
</evidence>
<sequence length="93" mass="11185">MQHPLRLIETEDTEGKPVIIITNDFELSAEELSDIYRYRWQIELFFKWIKQHFCVKHFYGLSQQAVENQLLIALITYCLMMLLKIKTGYEGHY</sequence>
<proteinExistence type="predicted"/>
<dbReference type="GO" id="GO:0004803">
    <property type="term" value="F:transposase activity"/>
    <property type="evidence" value="ECO:0007669"/>
    <property type="project" value="InterPro"/>
</dbReference>
<protein>
    <recommendedName>
        <fullName evidence="1">Transposase IS4-like domain-containing protein</fullName>
    </recommendedName>
</protein>